<dbReference type="Proteomes" id="UP000324974">
    <property type="component" value="Chromosome"/>
</dbReference>
<dbReference type="InterPro" id="IPR028994">
    <property type="entry name" value="Integrin_alpha_N"/>
</dbReference>
<proteinExistence type="predicted"/>
<dbReference type="OrthoDB" id="5287961at2"/>
<dbReference type="InterPro" id="IPR013517">
    <property type="entry name" value="FG-GAP"/>
</dbReference>
<accession>A0A5C1A4F0</accession>
<evidence type="ECO:0000259" key="2">
    <source>
        <dbReference type="Pfam" id="PF07593"/>
    </source>
</evidence>
<dbReference type="PANTHER" id="PTHR16026">
    <property type="entry name" value="CARTILAGE ACIDIC PROTEIN 1"/>
    <property type="match status" value="1"/>
</dbReference>
<keyword evidence="1" id="KW-0732">Signal</keyword>
<dbReference type="AlphaFoldDB" id="A0A5C1A4F0"/>
<dbReference type="EMBL" id="CP042425">
    <property type="protein sequence ID" value="QEL13520.1"/>
    <property type="molecule type" value="Genomic_DNA"/>
</dbReference>
<dbReference type="KEGG" id="lrs:PX52LOC_00378"/>
<dbReference type="Pfam" id="PF07593">
    <property type="entry name" value="UnbV_ASPIC"/>
    <property type="match status" value="1"/>
</dbReference>
<dbReference type="InterPro" id="IPR011519">
    <property type="entry name" value="UnbV_ASPIC"/>
</dbReference>
<feature type="domain" description="ASPIC/UnbV" evidence="2">
    <location>
        <begin position="534"/>
        <end position="597"/>
    </location>
</feature>
<name>A0A5C1A4F0_9BACT</name>
<evidence type="ECO:0000313" key="3">
    <source>
        <dbReference type="EMBL" id="QEL13520.1"/>
    </source>
</evidence>
<evidence type="ECO:0000313" key="4">
    <source>
        <dbReference type="Proteomes" id="UP000324974"/>
    </source>
</evidence>
<dbReference type="InterPro" id="IPR027039">
    <property type="entry name" value="Crtac1"/>
</dbReference>
<dbReference type="PANTHER" id="PTHR16026:SF0">
    <property type="entry name" value="CARTILAGE ACIDIC PROTEIN 1"/>
    <property type="match status" value="1"/>
</dbReference>
<dbReference type="Pfam" id="PF13517">
    <property type="entry name" value="FG-GAP_3"/>
    <property type="match status" value="1"/>
</dbReference>
<reference evidence="4" key="1">
    <citation type="submission" date="2019-08" db="EMBL/GenBank/DDBJ databases">
        <title>Limnoglobus roseus gen. nov., sp. nov., a novel freshwater planctomycete with a giant genome from the family Gemmataceae.</title>
        <authorList>
            <person name="Kulichevskaya I.S."/>
            <person name="Naumoff D.G."/>
            <person name="Miroshnikov K."/>
            <person name="Ivanova A."/>
            <person name="Philippov D.A."/>
            <person name="Hakobyan A."/>
            <person name="Rijpstra I.C."/>
            <person name="Sinninghe Damste J.S."/>
            <person name="Liesack W."/>
            <person name="Dedysh S.N."/>
        </authorList>
    </citation>
    <scope>NUCLEOTIDE SEQUENCE [LARGE SCALE GENOMIC DNA]</scope>
    <source>
        <strain evidence="4">PX52</strain>
    </source>
</reference>
<gene>
    <name evidence="3" type="ORF">PX52LOC_00378</name>
</gene>
<protein>
    <submittedName>
        <fullName evidence="3">CRTAC1 family protein</fullName>
    </submittedName>
</protein>
<dbReference type="Gene3D" id="2.130.10.130">
    <property type="entry name" value="Integrin alpha, N-terminal"/>
    <property type="match status" value="3"/>
</dbReference>
<keyword evidence="4" id="KW-1185">Reference proteome</keyword>
<sequence length="616" mass="66284">MASHPARERRSRLPRWLLGSALLIALAVAVGFALRPPSVPPEGTPVDAKFVDVTDRAGIRFRHVSGAGQKLLPETMGAGVAVLDFDRDGRPDLFFVNGRLWPGDTNSAFGRATQALYRNRGDGTFEDVTAASGLDIPLYGMGVAVADYDNDGWPDVFITAIGGSRLFRNVGGTRFEDVTVPAGLDESKWPNESAVAFARRADPISFPSSAAWLDYDGDGRLDLFVCHYVTWSPAHDLGVAAVLPGGRRAYVPPQQFPGAQCQLLHNVDGTRFEDVSATAGVLVTEPGNPARPVGKALGVVVCDPDGDGWPDVIVANDTVRNFFFHNQAGPTGGRVFQEAGLFAGLAYADGRPRGGMGIDAGEIAPGALTVVVANFTHEPNSLFRLRKPNPILFTDVAAEAGLGHPSQRPMKFGAVFFDFDRDGRLDLFTANGHLEPDIGMAQPGQTHAQPGQLFWNTGRPRETFVPLKNATGGDLFPPMVGRGCAYLDYDGDGKLDLVVTENGGRARLFRNETPDDNGWVRLVLVGDGRTNRDAIGAEVTVFAGGTVQRRYVTPSHGYLSQCESAVYFGLGPTADVDRVAVRWPGRDVNTQEWQNISGRATYRLSQDSPGAVRLDR</sequence>
<dbReference type="SUPFAM" id="SSF69318">
    <property type="entry name" value="Integrin alpha N-terminal domain"/>
    <property type="match status" value="1"/>
</dbReference>
<evidence type="ECO:0000256" key="1">
    <source>
        <dbReference type="ARBA" id="ARBA00022729"/>
    </source>
</evidence>
<dbReference type="RefSeq" id="WP_149108485.1">
    <property type="nucleotide sequence ID" value="NZ_CP042425.1"/>
</dbReference>
<organism evidence="3 4">
    <name type="scientific">Limnoglobus roseus</name>
    <dbReference type="NCBI Taxonomy" id="2598579"/>
    <lineage>
        <taxon>Bacteria</taxon>
        <taxon>Pseudomonadati</taxon>
        <taxon>Planctomycetota</taxon>
        <taxon>Planctomycetia</taxon>
        <taxon>Gemmatales</taxon>
        <taxon>Gemmataceae</taxon>
        <taxon>Limnoglobus</taxon>
    </lineage>
</organism>